<keyword evidence="8 10" id="KW-0472">Membrane</keyword>
<evidence type="ECO:0000256" key="5">
    <source>
        <dbReference type="ARBA" id="ARBA00022692"/>
    </source>
</evidence>
<comment type="caution">
    <text evidence="11">The sequence shown here is derived from an EMBL/GenBank/DDBJ whole genome shotgun (WGS) entry which is preliminary data.</text>
</comment>
<gene>
    <name evidence="11" type="ORF">CCMP2556_LOCUS16327</name>
</gene>
<dbReference type="EMBL" id="CAXAMN010008735">
    <property type="protein sequence ID" value="CAK9026343.1"/>
    <property type="molecule type" value="Genomic_DNA"/>
</dbReference>
<evidence type="ECO:0000256" key="6">
    <source>
        <dbReference type="ARBA" id="ARBA00022824"/>
    </source>
</evidence>
<evidence type="ECO:0000256" key="3">
    <source>
        <dbReference type="ARBA" id="ARBA00004586"/>
    </source>
</evidence>
<dbReference type="Pfam" id="PF07787">
    <property type="entry name" value="TMEM43"/>
    <property type="match status" value="1"/>
</dbReference>
<comment type="similarity">
    <text evidence="4">Belongs to the TMEM43 family.</text>
</comment>
<feature type="transmembrane region" description="Helical" evidence="10">
    <location>
        <begin position="234"/>
        <end position="254"/>
    </location>
</feature>
<keyword evidence="9" id="KW-0539">Nucleus</keyword>
<feature type="transmembrane region" description="Helical" evidence="10">
    <location>
        <begin position="50"/>
        <end position="72"/>
    </location>
</feature>
<keyword evidence="5 10" id="KW-0812">Transmembrane</keyword>
<dbReference type="PANTHER" id="PTHR13416:SF2">
    <property type="entry name" value="TRANSMEMBRANE PROTEIN 43"/>
    <property type="match status" value="1"/>
</dbReference>
<evidence type="ECO:0000256" key="8">
    <source>
        <dbReference type="ARBA" id="ARBA00023136"/>
    </source>
</evidence>
<evidence type="ECO:0000256" key="4">
    <source>
        <dbReference type="ARBA" id="ARBA00006627"/>
    </source>
</evidence>
<name>A0ABP0KJA4_9DINO</name>
<reference evidence="11 12" key="1">
    <citation type="submission" date="2024-02" db="EMBL/GenBank/DDBJ databases">
        <authorList>
            <person name="Chen Y."/>
            <person name="Shah S."/>
            <person name="Dougan E. K."/>
            <person name="Thang M."/>
            <person name="Chan C."/>
        </authorList>
    </citation>
    <scope>NUCLEOTIDE SEQUENCE [LARGE SCALE GENOMIC DNA]</scope>
</reference>
<organism evidence="11 12">
    <name type="scientific">Durusdinium trenchii</name>
    <dbReference type="NCBI Taxonomy" id="1381693"/>
    <lineage>
        <taxon>Eukaryota</taxon>
        <taxon>Sar</taxon>
        <taxon>Alveolata</taxon>
        <taxon>Dinophyceae</taxon>
        <taxon>Suessiales</taxon>
        <taxon>Symbiodiniaceae</taxon>
        <taxon>Durusdinium</taxon>
    </lineage>
</organism>
<evidence type="ECO:0000313" key="11">
    <source>
        <dbReference type="EMBL" id="CAK9026343.1"/>
    </source>
</evidence>
<evidence type="ECO:0000256" key="1">
    <source>
        <dbReference type="ARBA" id="ARBA00004127"/>
    </source>
</evidence>
<accession>A0ABP0KJA4</accession>
<sequence>MSLLSAPRLPARQLHATTPHRWTNPFLALADDMDSATEEKSKPKTTQGMLYVVLTPWLGFGIFLLSFPVLWWNERRATGRRGKRDPPAGSATVTGTVVSENEEKGEVTVKGTVHQEEGQSLLRNPEEAYQQVVEGFEDRQCSYACCRLVRLCFDSMPSLEGVGDVRTYFFRVFGVLMMFTGIDMMLGPTYFLLRGMWFFGFLIAAHLAFCACKTSCLGSCCTILTSYVLHRPGVMAALVLTFVGISGLGIYYNAPSIEDRSLSPLSGGSSQNLGRDAEMSNTSAWHFWEVLGWEVLCLVPVEKRIVHPHVHPVTFDQSLRQRESTSSCH</sequence>
<dbReference type="PANTHER" id="PTHR13416">
    <property type="match status" value="1"/>
</dbReference>
<keyword evidence="6" id="KW-0256">Endoplasmic reticulum</keyword>
<feature type="transmembrane region" description="Helical" evidence="10">
    <location>
        <begin position="168"/>
        <end position="186"/>
    </location>
</feature>
<protein>
    <submittedName>
        <fullName evidence="11">Uncharacterized protein</fullName>
    </submittedName>
</protein>
<evidence type="ECO:0000256" key="9">
    <source>
        <dbReference type="ARBA" id="ARBA00023242"/>
    </source>
</evidence>
<comment type="subcellular location">
    <subcellularLocation>
        <location evidence="1">Endomembrane system</location>
        <topology evidence="1">Multi-pass membrane protein</topology>
    </subcellularLocation>
    <subcellularLocation>
        <location evidence="3">Endoplasmic reticulum membrane</location>
    </subcellularLocation>
    <subcellularLocation>
        <location evidence="2">Nucleus envelope</location>
    </subcellularLocation>
</comment>
<keyword evidence="7 10" id="KW-1133">Transmembrane helix</keyword>
<keyword evidence="12" id="KW-1185">Reference proteome</keyword>
<evidence type="ECO:0000256" key="7">
    <source>
        <dbReference type="ARBA" id="ARBA00022989"/>
    </source>
</evidence>
<dbReference type="InterPro" id="IPR012430">
    <property type="entry name" value="TMEM43_fam"/>
</dbReference>
<evidence type="ECO:0000313" key="12">
    <source>
        <dbReference type="Proteomes" id="UP001642484"/>
    </source>
</evidence>
<proteinExistence type="inferred from homology"/>
<evidence type="ECO:0000256" key="2">
    <source>
        <dbReference type="ARBA" id="ARBA00004259"/>
    </source>
</evidence>
<evidence type="ECO:0000256" key="10">
    <source>
        <dbReference type="SAM" id="Phobius"/>
    </source>
</evidence>
<dbReference type="Proteomes" id="UP001642484">
    <property type="component" value="Unassembled WGS sequence"/>
</dbReference>
<feature type="transmembrane region" description="Helical" evidence="10">
    <location>
        <begin position="198"/>
        <end position="228"/>
    </location>
</feature>